<evidence type="ECO:0000313" key="5">
    <source>
        <dbReference type="EMBL" id="SHH95406.1"/>
    </source>
</evidence>
<accession>A0A1M5X6K4</accession>
<keyword evidence="5" id="KW-0031">Aminopeptidase</keyword>
<dbReference type="PANTHER" id="PTHR46112:SF3">
    <property type="entry name" value="AMINOPEPTIDASE YPDF"/>
    <property type="match status" value="1"/>
</dbReference>
<dbReference type="STRING" id="1123281.SAMN02745180_01520"/>
<protein>
    <submittedName>
        <fullName evidence="5">Xaa-Pro aminopeptidase</fullName>
    </submittedName>
</protein>
<dbReference type="Gene3D" id="3.90.230.10">
    <property type="entry name" value="Creatinase/methionine aminopeptidase superfamily"/>
    <property type="match status" value="1"/>
</dbReference>
<dbReference type="InterPro" id="IPR050659">
    <property type="entry name" value="Peptidase_M24B"/>
</dbReference>
<dbReference type="InterPro" id="IPR000587">
    <property type="entry name" value="Creatinase_N"/>
</dbReference>
<dbReference type="PROSITE" id="PS00491">
    <property type="entry name" value="PROLINE_PEPTIDASE"/>
    <property type="match status" value="1"/>
</dbReference>
<keyword evidence="5" id="KW-0645">Protease</keyword>
<dbReference type="GO" id="GO:0004177">
    <property type="term" value="F:aminopeptidase activity"/>
    <property type="evidence" value="ECO:0007669"/>
    <property type="project" value="UniProtKB-KW"/>
</dbReference>
<dbReference type="InterPro" id="IPR001714">
    <property type="entry name" value="Pept_M24_MAP"/>
</dbReference>
<dbReference type="InterPro" id="IPR029149">
    <property type="entry name" value="Creatin/AminoP/Spt16_N"/>
</dbReference>
<dbReference type="Pfam" id="PF01321">
    <property type="entry name" value="Creatinase_N"/>
    <property type="match status" value="1"/>
</dbReference>
<dbReference type="Gene3D" id="3.40.350.10">
    <property type="entry name" value="Creatinase/prolidase N-terminal domain"/>
    <property type="match status" value="1"/>
</dbReference>
<proteinExistence type="predicted"/>
<dbReference type="Proteomes" id="UP000184389">
    <property type="component" value="Unassembled WGS sequence"/>
</dbReference>
<keyword evidence="6" id="KW-1185">Reference proteome</keyword>
<dbReference type="EMBL" id="FQXR01000006">
    <property type="protein sequence ID" value="SHH95406.1"/>
    <property type="molecule type" value="Genomic_DNA"/>
</dbReference>
<dbReference type="OrthoDB" id="9806388at2"/>
<name>A0A1M5X6K4_9FIRM</name>
<dbReference type="Pfam" id="PF00557">
    <property type="entry name" value="Peptidase_M24"/>
    <property type="match status" value="1"/>
</dbReference>
<dbReference type="RefSeq" id="WP_072744190.1">
    <property type="nucleotide sequence ID" value="NZ_FQXR01000006.1"/>
</dbReference>
<evidence type="ECO:0000259" key="3">
    <source>
        <dbReference type="Pfam" id="PF00557"/>
    </source>
</evidence>
<dbReference type="InterPro" id="IPR036005">
    <property type="entry name" value="Creatinase/aminopeptidase-like"/>
</dbReference>
<dbReference type="CDD" id="cd01092">
    <property type="entry name" value="APP-like"/>
    <property type="match status" value="1"/>
</dbReference>
<gene>
    <name evidence="5" type="ORF">SAMN02745180_01520</name>
</gene>
<dbReference type="AlphaFoldDB" id="A0A1M5X6K4"/>
<keyword evidence="1" id="KW-0479">Metal-binding</keyword>
<keyword evidence="2" id="KW-0378">Hydrolase</keyword>
<evidence type="ECO:0000256" key="1">
    <source>
        <dbReference type="ARBA" id="ARBA00022723"/>
    </source>
</evidence>
<dbReference type="PANTHER" id="PTHR46112">
    <property type="entry name" value="AMINOPEPTIDASE"/>
    <property type="match status" value="1"/>
</dbReference>
<dbReference type="InterPro" id="IPR001131">
    <property type="entry name" value="Peptidase_M24B_aminopep-P_CS"/>
</dbReference>
<evidence type="ECO:0000313" key="6">
    <source>
        <dbReference type="Proteomes" id="UP000184389"/>
    </source>
</evidence>
<dbReference type="SUPFAM" id="SSF55920">
    <property type="entry name" value="Creatinase/aminopeptidase"/>
    <property type="match status" value="1"/>
</dbReference>
<evidence type="ECO:0000259" key="4">
    <source>
        <dbReference type="Pfam" id="PF01321"/>
    </source>
</evidence>
<feature type="domain" description="Creatinase N-terminal" evidence="4">
    <location>
        <begin position="3"/>
        <end position="131"/>
    </location>
</feature>
<reference evidence="5 6" key="1">
    <citation type="submission" date="2016-11" db="EMBL/GenBank/DDBJ databases">
        <authorList>
            <person name="Jaros S."/>
            <person name="Januszkiewicz K."/>
            <person name="Wedrychowicz H."/>
        </authorList>
    </citation>
    <scope>NUCLEOTIDE SEQUENCE [LARGE SCALE GENOMIC DNA]</scope>
    <source>
        <strain evidence="5 6">DSM 13106</strain>
    </source>
</reference>
<dbReference type="PRINTS" id="PR00599">
    <property type="entry name" value="MAPEPTIDASE"/>
</dbReference>
<feature type="domain" description="Peptidase M24" evidence="3">
    <location>
        <begin position="138"/>
        <end position="338"/>
    </location>
</feature>
<evidence type="ECO:0000256" key="2">
    <source>
        <dbReference type="ARBA" id="ARBA00022801"/>
    </source>
</evidence>
<sequence length="355" mass="40314">MTRIEKLHEQMNKNNIDGLFLLTEPNVRYISRFTGSDSFVFITSKNNYFITDSRYTEQAQSQCKGFEVIRWGNPFKSLVETVKDLAKKDGVKRIGFEREYMNFDMYESLKESISNVELVPTSYLVEEIRVVKDEEEIEYIKKACDFADEAFEKILKVIKVGMTEMELALELEYYMRKAGAEGVSFDTIFISGKKTSLPHGQPSDKKIENGDFITIDFGALYKGYRSDMTRTVVVGEANEKQVKIYNIVKAAQQRGLDVLRSGISGKEADTEVRKIMGEYNEYFGHGLGHGVGLELHEIPFMGVNCDRVLAENSVVTVEPGIYIPDWGGVRIEDSVVVKKDGVEIITHSPKELIIL</sequence>
<dbReference type="SUPFAM" id="SSF53092">
    <property type="entry name" value="Creatinase/prolidase N-terminal domain"/>
    <property type="match status" value="1"/>
</dbReference>
<dbReference type="InterPro" id="IPR000994">
    <property type="entry name" value="Pept_M24"/>
</dbReference>
<dbReference type="GO" id="GO:0008235">
    <property type="term" value="F:metalloexopeptidase activity"/>
    <property type="evidence" value="ECO:0007669"/>
    <property type="project" value="UniProtKB-ARBA"/>
</dbReference>
<organism evidence="5 6">
    <name type="scientific">Sporanaerobacter acetigenes DSM 13106</name>
    <dbReference type="NCBI Taxonomy" id="1123281"/>
    <lineage>
        <taxon>Bacteria</taxon>
        <taxon>Bacillati</taxon>
        <taxon>Bacillota</taxon>
        <taxon>Tissierellia</taxon>
        <taxon>Tissierellales</taxon>
        <taxon>Sporanaerobacteraceae</taxon>
        <taxon>Sporanaerobacter</taxon>
    </lineage>
</organism>
<dbReference type="GO" id="GO:0046872">
    <property type="term" value="F:metal ion binding"/>
    <property type="evidence" value="ECO:0007669"/>
    <property type="project" value="UniProtKB-KW"/>
</dbReference>